<comment type="caution">
    <text evidence="1">The sequence shown here is derived from an EMBL/GenBank/DDBJ whole genome shotgun (WGS) entry which is preliminary data.</text>
</comment>
<organism evidence="1 2">
    <name type="scientific">Paenibacillus azoreducens</name>
    <dbReference type="NCBI Taxonomy" id="116718"/>
    <lineage>
        <taxon>Bacteria</taxon>
        <taxon>Bacillati</taxon>
        <taxon>Bacillota</taxon>
        <taxon>Bacilli</taxon>
        <taxon>Bacillales</taxon>
        <taxon>Paenibacillaceae</taxon>
        <taxon>Paenibacillus</taxon>
    </lineage>
</organism>
<evidence type="ECO:0000313" key="1">
    <source>
        <dbReference type="EMBL" id="GIO47048.1"/>
    </source>
</evidence>
<accession>A0A919YC80</accession>
<gene>
    <name evidence="1" type="ORF">J34TS1_18130</name>
</gene>
<protein>
    <submittedName>
        <fullName evidence="1">Uncharacterized protein</fullName>
    </submittedName>
</protein>
<proteinExistence type="predicted"/>
<sequence>MSLFATSEETALQRTLQALFLKELRHKYNRRIKAKARRFVIQTCKGTKVS</sequence>
<evidence type="ECO:0000313" key="2">
    <source>
        <dbReference type="Proteomes" id="UP000682811"/>
    </source>
</evidence>
<dbReference type="Proteomes" id="UP000682811">
    <property type="component" value="Unassembled WGS sequence"/>
</dbReference>
<name>A0A919YC80_9BACL</name>
<dbReference type="EMBL" id="BORT01000006">
    <property type="protein sequence ID" value="GIO47048.1"/>
    <property type="molecule type" value="Genomic_DNA"/>
</dbReference>
<reference evidence="1 2" key="1">
    <citation type="submission" date="2021-03" db="EMBL/GenBank/DDBJ databases">
        <title>Antimicrobial resistance genes in bacteria isolated from Japanese honey, and their potential for conferring macrolide and lincosamide resistance in the American foulbrood pathogen Paenibacillus larvae.</title>
        <authorList>
            <person name="Okamoto M."/>
            <person name="Kumagai M."/>
            <person name="Kanamori H."/>
            <person name="Takamatsu D."/>
        </authorList>
    </citation>
    <scope>NUCLEOTIDE SEQUENCE [LARGE SCALE GENOMIC DNA]</scope>
    <source>
        <strain evidence="1 2">J34TS1</strain>
    </source>
</reference>
<keyword evidence="2" id="KW-1185">Reference proteome</keyword>
<dbReference type="AlphaFoldDB" id="A0A919YC80"/>